<dbReference type="EMBL" id="JBBNAF010000002">
    <property type="protein sequence ID" value="KAK9162627.1"/>
    <property type="molecule type" value="Genomic_DNA"/>
</dbReference>
<comment type="subcellular location">
    <subcellularLocation>
        <location evidence="1">Nucleus</location>
    </subcellularLocation>
</comment>
<protein>
    <recommendedName>
        <fullName evidence="4">Suppressor of forked domain-containing protein</fullName>
    </recommendedName>
</protein>
<dbReference type="InterPro" id="IPR011990">
    <property type="entry name" value="TPR-like_helical_dom_sf"/>
</dbReference>
<evidence type="ECO:0000256" key="2">
    <source>
        <dbReference type="ARBA" id="ARBA00022737"/>
    </source>
</evidence>
<evidence type="ECO:0000313" key="6">
    <source>
        <dbReference type="Proteomes" id="UP001420932"/>
    </source>
</evidence>
<dbReference type="Pfam" id="PF05843">
    <property type="entry name" value="Suf"/>
    <property type="match status" value="1"/>
</dbReference>
<dbReference type="GO" id="GO:0005634">
    <property type="term" value="C:nucleus"/>
    <property type="evidence" value="ECO:0007669"/>
    <property type="project" value="UniProtKB-SubCell"/>
</dbReference>
<gene>
    <name evidence="5" type="ORF">Syun_003529</name>
</gene>
<feature type="domain" description="Suppressor of forked" evidence="4">
    <location>
        <begin position="3"/>
        <end position="184"/>
    </location>
</feature>
<reference evidence="5 6" key="1">
    <citation type="submission" date="2024-01" db="EMBL/GenBank/DDBJ databases">
        <title>Genome assemblies of Stephania.</title>
        <authorList>
            <person name="Yang L."/>
        </authorList>
    </citation>
    <scope>NUCLEOTIDE SEQUENCE [LARGE SCALE GENOMIC DNA]</scope>
    <source>
        <strain evidence="5">YNDBR</strain>
        <tissue evidence="5">Leaf</tissue>
    </source>
</reference>
<dbReference type="GO" id="GO:0031124">
    <property type="term" value="P:mRNA 3'-end processing"/>
    <property type="evidence" value="ECO:0007669"/>
    <property type="project" value="InterPro"/>
</dbReference>
<dbReference type="SMART" id="SM00386">
    <property type="entry name" value="HAT"/>
    <property type="match status" value="3"/>
</dbReference>
<accession>A0AAP0L1A0</accession>
<dbReference type="PANTHER" id="PTHR19980:SF0">
    <property type="entry name" value="CLEAVAGE STIMULATION FACTOR SUBUNIT 3"/>
    <property type="match status" value="1"/>
</dbReference>
<dbReference type="SUPFAM" id="SSF48452">
    <property type="entry name" value="TPR-like"/>
    <property type="match status" value="1"/>
</dbReference>
<evidence type="ECO:0000259" key="4">
    <source>
        <dbReference type="Pfam" id="PF05843"/>
    </source>
</evidence>
<evidence type="ECO:0000256" key="1">
    <source>
        <dbReference type="ARBA" id="ARBA00004123"/>
    </source>
</evidence>
<organism evidence="5 6">
    <name type="scientific">Stephania yunnanensis</name>
    <dbReference type="NCBI Taxonomy" id="152371"/>
    <lineage>
        <taxon>Eukaryota</taxon>
        <taxon>Viridiplantae</taxon>
        <taxon>Streptophyta</taxon>
        <taxon>Embryophyta</taxon>
        <taxon>Tracheophyta</taxon>
        <taxon>Spermatophyta</taxon>
        <taxon>Magnoliopsida</taxon>
        <taxon>Ranunculales</taxon>
        <taxon>Menispermaceae</taxon>
        <taxon>Menispermoideae</taxon>
        <taxon>Cissampelideae</taxon>
        <taxon>Stephania</taxon>
    </lineage>
</organism>
<evidence type="ECO:0000256" key="3">
    <source>
        <dbReference type="ARBA" id="ARBA00023242"/>
    </source>
</evidence>
<keyword evidence="3" id="KW-0539">Nucleus</keyword>
<dbReference type="PANTHER" id="PTHR19980">
    <property type="entry name" value="RNA CLEAVAGE STIMULATION FACTOR"/>
    <property type="match status" value="1"/>
</dbReference>
<dbReference type="Gene3D" id="1.25.40.1040">
    <property type="match status" value="1"/>
</dbReference>
<dbReference type="InterPro" id="IPR045243">
    <property type="entry name" value="Rna14-like"/>
</dbReference>
<dbReference type="Proteomes" id="UP001420932">
    <property type="component" value="Unassembled WGS sequence"/>
</dbReference>
<keyword evidence="6" id="KW-1185">Reference proteome</keyword>
<sequence>MQKAKYWKQYVEAYMAVKNDDAVKQIFSRCLLNCLHISLWRCYIQFIRKVNEKKAAEGQEESKKAFEFMLNYIGTDIASGPLWMEYITFLKALPATTAQEGSQRMTSIRKAYQRAIVTPTHHLEQLWRDYENFENSVSRALAKGLLSEYQPKYNSARAIYRERKKYVEDIDWTMLAVPPTGSYKAGSKLFLNFQCSRRFHYKFGTGKPLSLLTC</sequence>
<name>A0AAP0L1A0_9MAGN</name>
<dbReference type="AlphaFoldDB" id="A0AAP0L1A0"/>
<evidence type="ECO:0000313" key="5">
    <source>
        <dbReference type="EMBL" id="KAK9162627.1"/>
    </source>
</evidence>
<comment type="caution">
    <text evidence="5">The sequence shown here is derived from an EMBL/GenBank/DDBJ whole genome shotgun (WGS) entry which is preliminary data.</text>
</comment>
<proteinExistence type="predicted"/>
<dbReference type="GO" id="GO:0003729">
    <property type="term" value="F:mRNA binding"/>
    <property type="evidence" value="ECO:0007669"/>
    <property type="project" value="TreeGrafter"/>
</dbReference>
<dbReference type="InterPro" id="IPR003107">
    <property type="entry name" value="HAT"/>
</dbReference>
<keyword evidence="2" id="KW-0677">Repeat</keyword>
<dbReference type="InterPro" id="IPR008847">
    <property type="entry name" value="Suf"/>
</dbReference>